<dbReference type="NCBIfam" id="TIGR04313">
    <property type="entry name" value="aro_clust_Mycop"/>
    <property type="match status" value="1"/>
</dbReference>
<feature type="chain" id="PRO_5021315577" description="Lipoprotein" evidence="1">
    <location>
        <begin position="21"/>
        <end position="292"/>
    </location>
</feature>
<organism evidence="2 3">
    <name type="scientific">[Mycoplasma] falconis</name>
    <dbReference type="NCBI Taxonomy" id="92403"/>
    <lineage>
        <taxon>Bacteria</taxon>
        <taxon>Bacillati</taxon>
        <taxon>Mycoplasmatota</taxon>
        <taxon>Mycoplasmoidales</taxon>
        <taxon>Metamycoplasmataceae</taxon>
        <taxon>Metamycoplasma</taxon>
    </lineage>
</organism>
<keyword evidence="1" id="KW-0732">Signal</keyword>
<gene>
    <name evidence="2" type="ORF">FJO69_01415</name>
</gene>
<dbReference type="RefSeq" id="WP_140781225.1">
    <property type="nucleotide sequence ID" value="NZ_VFSS01000003.1"/>
</dbReference>
<dbReference type="PROSITE" id="PS51257">
    <property type="entry name" value="PROKAR_LIPOPROTEIN"/>
    <property type="match status" value="1"/>
</dbReference>
<dbReference type="OrthoDB" id="401212at2"/>
<protein>
    <recommendedName>
        <fullName evidence="4">Lipoprotein</fullName>
    </recommendedName>
</protein>
<comment type="caution">
    <text evidence="2">The sequence shown here is derived from an EMBL/GenBank/DDBJ whole genome shotgun (WGS) entry which is preliminary data.</text>
</comment>
<dbReference type="Proteomes" id="UP000319776">
    <property type="component" value="Unassembled WGS sequence"/>
</dbReference>
<evidence type="ECO:0000256" key="1">
    <source>
        <dbReference type="SAM" id="SignalP"/>
    </source>
</evidence>
<evidence type="ECO:0008006" key="4">
    <source>
        <dbReference type="Google" id="ProtNLM"/>
    </source>
</evidence>
<evidence type="ECO:0000313" key="2">
    <source>
        <dbReference type="EMBL" id="TPE57573.1"/>
    </source>
</evidence>
<evidence type="ECO:0000313" key="3">
    <source>
        <dbReference type="Proteomes" id="UP000319776"/>
    </source>
</evidence>
<dbReference type="AlphaFoldDB" id="A0A501XB43"/>
<accession>A0A501XB43</accession>
<proteinExistence type="predicted"/>
<keyword evidence="3" id="KW-1185">Reference proteome</keyword>
<sequence>MKNKFIKFSLIASSITPAIASCLISCTNYGERDKLKDLIPTDRNVIQQVGDKEQKHTNAIIDQLLNFVFKNNKARLTTYLNQQNDSEYQKEIKAKFIAIAKEFNNENIKNNFEAKENIVNKYYNFYNQNWLFILRNLKNFEGEFVKWVVFPNGSEGGKHSKEYLQHLKEIDTPNNIDFKNNYLKQLKEGDESAELANKKVLYLKKDKALFRLDIDRTLTENPIMNFQNLFWYFPNAKNDNISIPLVSDIVHFAYLHGFQIGFEHFEKDMVVKNKYGEPAYYTLIYKEANNEA</sequence>
<name>A0A501XB43_9BACT</name>
<reference evidence="2 3" key="1">
    <citation type="submission" date="2019-06" db="EMBL/GenBank/DDBJ databases">
        <title>Mycoplasma falconis type strain whole genome sequence.</title>
        <authorList>
            <person name="Spergser J."/>
        </authorList>
    </citation>
    <scope>NUCLEOTIDE SEQUENCE [LARGE SCALE GENOMIC DNA]</scope>
    <source>
        <strain evidence="2 3">ATCC 51372</strain>
    </source>
</reference>
<dbReference type="EMBL" id="VFSS01000003">
    <property type="protein sequence ID" value="TPE57573.1"/>
    <property type="molecule type" value="Genomic_DNA"/>
</dbReference>
<feature type="signal peptide" evidence="1">
    <location>
        <begin position="1"/>
        <end position="20"/>
    </location>
</feature>
<dbReference type="InterPro" id="IPR027593">
    <property type="entry name" value="Aro_clust"/>
</dbReference>